<dbReference type="PANTHER" id="PTHR35936">
    <property type="entry name" value="MEMBRANE-BOUND LYTIC MUREIN TRANSGLYCOSYLASE F"/>
    <property type="match status" value="1"/>
</dbReference>
<keyword evidence="2" id="KW-0732">Signal</keyword>
<organism evidence="4 5">
    <name type="scientific">Spartinivicinus marinus</name>
    <dbReference type="NCBI Taxonomy" id="2994442"/>
    <lineage>
        <taxon>Bacteria</taxon>
        <taxon>Pseudomonadati</taxon>
        <taxon>Pseudomonadota</taxon>
        <taxon>Gammaproteobacteria</taxon>
        <taxon>Oceanospirillales</taxon>
        <taxon>Zooshikellaceae</taxon>
        <taxon>Spartinivicinus</taxon>
    </lineage>
</organism>
<sequence length="206" mass="23747">MSEAFAQEGVQVVYKWVPWKRAYKDTQTGNYDATAAWVPTPERKQLFLFSDTMYTNQKVFFHLKNYDFDWKTIADLQGLSIGGAIGYTYGAEFDKAAKEGTLNIQWTKTDKQNFNKLLAKRIQVFPQEVEIGYGYISEFPAEQAKLLIHHPKPLMQTTHHLIFSKKLKKNTKLVQLFNSGLKKLKDSGKYNDFITASRSGKYIQAK</sequence>
<proteinExistence type="inferred from homology"/>
<accession>A0A853ILQ1</accession>
<name>A0A853ILQ1_9GAMM</name>
<dbReference type="SUPFAM" id="SSF53850">
    <property type="entry name" value="Periplasmic binding protein-like II"/>
    <property type="match status" value="1"/>
</dbReference>
<protein>
    <submittedName>
        <fullName evidence="4">Transporter substrate-binding domain-containing protein</fullName>
    </submittedName>
</protein>
<evidence type="ECO:0000313" key="4">
    <source>
        <dbReference type="EMBL" id="NYZ68686.1"/>
    </source>
</evidence>
<evidence type="ECO:0000256" key="1">
    <source>
        <dbReference type="ARBA" id="ARBA00010333"/>
    </source>
</evidence>
<feature type="domain" description="Solute-binding protein family 3/N-terminal" evidence="3">
    <location>
        <begin position="2"/>
        <end position="206"/>
    </location>
</feature>
<evidence type="ECO:0000259" key="3">
    <source>
        <dbReference type="SMART" id="SM00062"/>
    </source>
</evidence>
<comment type="similarity">
    <text evidence="1">Belongs to the bacterial solute-binding protein 3 family.</text>
</comment>
<dbReference type="SMART" id="SM00062">
    <property type="entry name" value="PBPb"/>
    <property type="match status" value="1"/>
</dbReference>
<dbReference type="Pfam" id="PF00497">
    <property type="entry name" value="SBP_bac_3"/>
    <property type="match status" value="1"/>
</dbReference>
<dbReference type="Proteomes" id="UP000569732">
    <property type="component" value="Unassembled WGS sequence"/>
</dbReference>
<dbReference type="Gene3D" id="3.40.190.10">
    <property type="entry name" value="Periplasmic binding protein-like II"/>
    <property type="match status" value="2"/>
</dbReference>
<evidence type="ECO:0000313" key="5">
    <source>
        <dbReference type="Proteomes" id="UP000569732"/>
    </source>
</evidence>
<dbReference type="EMBL" id="JACCKB010000048">
    <property type="protein sequence ID" value="NYZ68686.1"/>
    <property type="molecule type" value="Genomic_DNA"/>
</dbReference>
<dbReference type="PANTHER" id="PTHR35936:SF25">
    <property type="entry name" value="ABC TRANSPORTER SUBSTRATE-BINDING PROTEIN"/>
    <property type="match status" value="1"/>
</dbReference>
<comment type="caution">
    <text evidence="4">The sequence shown here is derived from an EMBL/GenBank/DDBJ whole genome shotgun (WGS) entry which is preliminary data.</text>
</comment>
<reference evidence="4 5" key="1">
    <citation type="submission" date="2020-07" db="EMBL/GenBank/DDBJ databases">
        <title>Endozoicomonas sp. nov., isolated from sediment.</title>
        <authorList>
            <person name="Gu T."/>
        </authorList>
    </citation>
    <scope>NUCLEOTIDE SEQUENCE [LARGE SCALE GENOMIC DNA]</scope>
    <source>
        <strain evidence="4 5">SM1973</strain>
    </source>
</reference>
<gene>
    <name evidence="4" type="ORF">H0A36_21955</name>
</gene>
<evidence type="ECO:0000256" key="2">
    <source>
        <dbReference type="ARBA" id="ARBA00022729"/>
    </source>
</evidence>
<dbReference type="InterPro" id="IPR001638">
    <property type="entry name" value="Solute-binding_3/MltF_N"/>
</dbReference>
<dbReference type="AlphaFoldDB" id="A0A853ILQ1"/>
<keyword evidence="5" id="KW-1185">Reference proteome</keyword>